<dbReference type="RefSeq" id="WP_132323078.1">
    <property type="nucleotide sequence ID" value="NZ_FWZT01000021.1"/>
</dbReference>
<sequence length="691" mass="76011">MTNKSIPHIVWAWATLSACGVNAPPQFVEAPKNPTEAQSEDASPALAKEWVAGSASDQSVSINTGFGLVSHEFSLAQEPLTEESLRQTNRPVQTITAFQGHDGDDATETFAVSEAGLLDLLIVIDDSDSMDGYQQRLANSLPNILSHVGNTNWRIAVATTSDSCLRQTISGVQILTRNYYNSDPTAAQEAFRELIDVGVRSSYERGILMAADALEGKCGASTIPWLRPQAQVSVLLVTDEENCGSASNEGCPGEAHETASYLTDKFDPDPVVHGLLLLQDPPVASDSSCQQSGYYENPPNPSNYVDLITTTGGIYTDICQSDYGVVLEQISQNVGDKINVQFELAYTPVGTMGISIDGNPVSSYFTDSNVLTITEPVADGSSQISITYKHDPVSKTRFFSAGMAVDPDTLSVLVNNTAASSVTYSYNSSTRQVEFNQLPEDRARIDLVFREDTPLETQFTPSLSYLEDSLSVWVNGTPHTDFTIDEVTKRIIFDEPPTDDAEIRISYARDGDKTETYDVVGVEPSDLENFRVVDLESGEPIEVEIDEFGKLKFPSNDIYNGRKVRAEYNLEFDEDQRQFKLPIPHSIVPSSLSISAGGERQTCEQDVKISDKELSFSCSDEDFETIDINYTEIKDYQNSFTLDFDYAGPVLWQVFVDGKEFESFHLFEQTVVILQKDLPPGAKVRIQATPL</sequence>
<dbReference type="AlphaFoldDB" id="A0A1Y6CFE2"/>
<name>A0A1Y6CFE2_9BACT</name>
<evidence type="ECO:0000313" key="3">
    <source>
        <dbReference type="Proteomes" id="UP000192907"/>
    </source>
</evidence>
<organism evidence="2 3">
    <name type="scientific">Pseudobacteriovorax antillogorgiicola</name>
    <dbReference type="NCBI Taxonomy" id="1513793"/>
    <lineage>
        <taxon>Bacteria</taxon>
        <taxon>Pseudomonadati</taxon>
        <taxon>Bdellovibrionota</taxon>
        <taxon>Oligoflexia</taxon>
        <taxon>Oligoflexales</taxon>
        <taxon>Pseudobacteriovoracaceae</taxon>
        <taxon>Pseudobacteriovorax</taxon>
    </lineage>
</organism>
<dbReference type="Gene3D" id="3.40.50.410">
    <property type="entry name" value="von Willebrand factor, type A domain"/>
    <property type="match status" value="1"/>
</dbReference>
<dbReference type="Proteomes" id="UP000192907">
    <property type="component" value="Unassembled WGS sequence"/>
</dbReference>
<dbReference type="EMBL" id="FWZT01000021">
    <property type="protein sequence ID" value="SMF62105.1"/>
    <property type="molecule type" value="Genomic_DNA"/>
</dbReference>
<dbReference type="SUPFAM" id="SSF53300">
    <property type="entry name" value="vWA-like"/>
    <property type="match status" value="1"/>
</dbReference>
<feature type="chain" id="PRO_5012509204" description="VWFA domain-containing protein" evidence="1">
    <location>
        <begin position="24"/>
        <end position="691"/>
    </location>
</feature>
<dbReference type="OrthoDB" id="5288627at2"/>
<dbReference type="PROSITE" id="PS51257">
    <property type="entry name" value="PROKAR_LIPOPROTEIN"/>
    <property type="match status" value="1"/>
</dbReference>
<reference evidence="3" key="1">
    <citation type="submission" date="2017-04" db="EMBL/GenBank/DDBJ databases">
        <authorList>
            <person name="Varghese N."/>
            <person name="Submissions S."/>
        </authorList>
    </citation>
    <scope>NUCLEOTIDE SEQUENCE [LARGE SCALE GENOMIC DNA]</scope>
    <source>
        <strain evidence="3">RKEM611</strain>
    </source>
</reference>
<protein>
    <recommendedName>
        <fullName evidence="4">VWFA domain-containing protein</fullName>
    </recommendedName>
</protein>
<evidence type="ECO:0000313" key="2">
    <source>
        <dbReference type="EMBL" id="SMF62105.1"/>
    </source>
</evidence>
<keyword evidence="3" id="KW-1185">Reference proteome</keyword>
<dbReference type="InterPro" id="IPR036465">
    <property type="entry name" value="vWFA_dom_sf"/>
</dbReference>
<accession>A0A1Y6CFE2</accession>
<proteinExistence type="predicted"/>
<evidence type="ECO:0008006" key="4">
    <source>
        <dbReference type="Google" id="ProtNLM"/>
    </source>
</evidence>
<keyword evidence="1" id="KW-0732">Signal</keyword>
<evidence type="ECO:0000256" key="1">
    <source>
        <dbReference type="SAM" id="SignalP"/>
    </source>
</evidence>
<feature type="signal peptide" evidence="1">
    <location>
        <begin position="1"/>
        <end position="23"/>
    </location>
</feature>
<gene>
    <name evidence="2" type="ORF">SAMN06296036_12135</name>
</gene>